<dbReference type="EMBL" id="JXMU01000028">
    <property type="protein sequence ID" value="KPB00181.1"/>
    <property type="molecule type" value="Genomic_DNA"/>
</dbReference>
<evidence type="ECO:0000256" key="8">
    <source>
        <dbReference type="SAM" id="Phobius"/>
    </source>
</evidence>
<keyword evidence="2" id="KW-1003">Cell membrane</keyword>
<evidence type="ECO:0000256" key="7">
    <source>
        <dbReference type="ARBA" id="ARBA00023136"/>
    </source>
</evidence>
<evidence type="ECO:0000313" key="11">
    <source>
        <dbReference type="Proteomes" id="UP000038011"/>
    </source>
</evidence>
<keyword evidence="3" id="KW-0328">Glycosyltransferase</keyword>
<evidence type="ECO:0000256" key="5">
    <source>
        <dbReference type="ARBA" id="ARBA00022692"/>
    </source>
</evidence>
<feature type="domain" description="Glycosyltransferase RgtA/B/C/D-like" evidence="9">
    <location>
        <begin position="52"/>
        <end position="212"/>
    </location>
</feature>
<reference evidence="10 11" key="1">
    <citation type="submission" date="2015-01" db="EMBL/GenBank/DDBJ databases">
        <title>Ahrensia donghaiensis sp. nov., a novel dimethylsulphoniopropionate-cleavage bacterium isolated from seawater and emended descriptions of the genus Ahrensia and Ahrensia kielensis.</title>
        <authorList>
            <person name="Liu J."/>
        </authorList>
    </citation>
    <scope>NUCLEOTIDE SEQUENCE [LARGE SCALE GENOMIC DNA]</scope>
    <source>
        <strain evidence="10 11">LZD062</strain>
    </source>
</reference>
<sequence length="490" mass="55518">MYPISPRIFYYLFATFAFWTVFPLLSQVGFDSYGDFFENYVWGIRWQWGNDKHPPLFGWTVAVWFEVFHRNELNYWLLASLNLTISLALMVLIARRFLNEKQQDCTVLLALFMPLLGFQAIRYNANAAMLPYWAATILFYLRLYEKPRMLDAAFLGFVAALAMLSKYFAATLIVSLFIHAMTVPHMRSLVFGRFGIVATIVFCAVLLPHIAWLIDNDFQPFVFAASEQGDSSVGNILYRQAAFFIAQIVYVIPGFFALAFFRSFEERLQVFNFSHVPKLLAVPKIRIILWAFIVPIIAAMLLALVIWTPLTSNWSLPIHIVAPLLVVLFLPVEKFELKRRTTSALFVLFCSVALIATPFLKKADLAEASGISVIPHAALAERADDIWQTAGNGPLLAYGGDLFPAYGMSFYAEGKKQIIQGPDFSRSPWLNPNEFKNNALLIICAEADCAQAWRENGWQLDRLPDLKADALDGAGGPSRYNYFLWAASKI</sequence>
<feature type="transmembrane region" description="Helical" evidence="8">
    <location>
        <begin position="105"/>
        <end position="123"/>
    </location>
</feature>
<proteinExistence type="predicted"/>
<feature type="transmembrane region" description="Helical" evidence="8">
    <location>
        <begin position="344"/>
        <end position="360"/>
    </location>
</feature>
<dbReference type="PANTHER" id="PTHR33908:SF9">
    <property type="entry name" value="BLL5595 PROTEIN"/>
    <property type="match status" value="1"/>
</dbReference>
<evidence type="ECO:0000256" key="1">
    <source>
        <dbReference type="ARBA" id="ARBA00004651"/>
    </source>
</evidence>
<keyword evidence="4" id="KW-0808">Transferase</keyword>
<dbReference type="PANTHER" id="PTHR33908">
    <property type="entry name" value="MANNOSYLTRANSFERASE YKCB-RELATED"/>
    <property type="match status" value="1"/>
</dbReference>
<dbReference type="InterPro" id="IPR038731">
    <property type="entry name" value="RgtA/B/C-like"/>
</dbReference>
<keyword evidence="6 8" id="KW-1133">Transmembrane helix</keyword>
<feature type="transmembrane region" description="Helical" evidence="8">
    <location>
        <begin position="241"/>
        <end position="261"/>
    </location>
</feature>
<dbReference type="STRING" id="1514904.SU32_15365"/>
<accession>A0A0N0VLA4</accession>
<protein>
    <recommendedName>
        <fullName evidence="9">Glycosyltransferase RgtA/B/C/D-like domain-containing protein</fullName>
    </recommendedName>
</protein>
<evidence type="ECO:0000313" key="10">
    <source>
        <dbReference type="EMBL" id="KPB00181.1"/>
    </source>
</evidence>
<feature type="transmembrane region" description="Helical" evidence="8">
    <location>
        <begin position="287"/>
        <end position="308"/>
    </location>
</feature>
<comment type="caution">
    <text evidence="10">The sequence shown here is derived from an EMBL/GenBank/DDBJ whole genome shotgun (WGS) entry which is preliminary data.</text>
</comment>
<gene>
    <name evidence="10" type="ORF">SU32_15365</name>
</gene>
<keyword evidence="5 8" id="KW-0812">Transmembrane</keyword>
<dbReference type="InterPro" id="IPR050297">
    <property type="entry name" value="LipidA_mod_glycosyltrf_83"/>
</dbReference>
<evidence type="ECO:0000256" key="3">
    <source>
        <dbReference type="ARBA" id="ARBA00022676"/>
    </source>
</evidence>
<feature type="transmembrane region" description="Helical" evidence="8">
    <location>
        <begin position="314"/>
        <end position="332"/>
    </location>
</feature>
<comment type="subcellular location">
    <subcellularLocation>
        <location evidence="1">Cell membrane</location>
        <topology evidence="1">Multi-pass membrane protein</topology>
    </subcellularLocation>
</comment>
<dbReference type="Proteomes" id="UP000038011">
    <property type="component" value="Unassembled WGS sequence"/>
</dbReference>
<name>A0A0N0VLA4_9HYPH</name>
<evidence type="ECO:0000256" key="6">
    <source>
        <dbReference type="ARBA" id="ARBA00022989"/>
    </source>
</evidence>
<feature type="transmembrane region" description="Helical" evidence="8">
    <location>
        <begin position="9"/>
        <end position="30"/>
    </location>
</feature>
<evidence type="ECO:0000256" key="2">
    <source>
        <dbReference type="ARBA" id="ARBA00022475"/>
    </source>
</evidence>
<dbReference type="GO" id="GO:0005886">
    <property type="term" value="C:plasma membrane"/>
    <property type="evidence" value="ECO:0007669"/>
    <property type="project" value="UniProtKB-SubCell"/>
</dbReference>
<dbReference type="Pfam" id="PF13231">
    <property type="entry name" value="PMT_2"/>
    <property type="match status" value="1"/>
</dbReference>
<evidence type="ECO:0000259" key="9">
    <source>
        <dbReference type="Pfam" id="PF13231"/>
    </source>
</evidence>
<keyword evidence="11" id="KW-1185">Reference proteome</keyword>
<evidence type="ECO:0000256" key="4">
    <source>
        <dbReference type="ARBA" id="ARBA00022679"/>
    </source>
</evidence>
<dbReference type="GO" id="GO:0009103">
    <property type="term" value="P:lipopolysaccharide biosynthetic process"/>
    <property type="evidence" value="ECO:0007669"/>
    <property type="project" value="UniProtKB-ARBA"/>
</dbReference>
<dbReference type="PATRIC" id="fig|1514904.3.peg.2217"/>
<feature type="transmembrane region" description="Helical" evidence="8">
    <location>
        <begin position="152"/>
        <end position="178"/>
    </location>
</feature>
<organism evidence="10 11">
    <name type="scientific">Ahrensia marina</name>
    <dbReference type="NCBI Taxonomy" id="1514904"/>
    <lineage>
        <taxon>Bacteria</taxon>
        <taxon>Pseudomonadati</taxon>
        <taxon>Pseudomonadota</taxon>
        <taxon>Alphaproteobacteria</taxon>
        <taxon>Hyphomicrobiales</taxon>
        <taxon>Ahrensiaceae</taxon>
        <taxon>Ahrensia</taxon>
    </lineage>
</organism>
<dbReference type="GO" id="GO:0016763">
    <property type="term" value="F:pentosyltransferase activity"/>
    <property type="evidence" value="ECO:0007669"/>
    <property type="project" value="TreeGrafter"/>
</dbReference>
<feature type="transmembrane region" description="Helical" evidence="8">
    <location>
        <begin position="73"/>
        <end position="93"/>
    </location>
</feature>
<dbReference type="AlphaFoldDB" id="A0A0N0VLA4"/>
<feature type="transmembrane region" description="Helical" evidence="8">
    <location>
        <begin position="190"/>
        <end position="214"/>
    </location>
</feature>
<keyword evidence="7 8" id="KW-0472">Membrane</keyword>